<sequence>MRTINISARGRVVSPQQPLAMLRYLLLLACLLLLRMVAIAQPVNRAVDDDADKVYRVKPLRELGAAAIGLGVTIYSFQKINGKDDFDALALDRDDVPGYDRWIFPENTNRVSRASGASDIGFYTGIGLPFALFLDPDIRQDWFDITTMYFNAQAANGVLYAATPLGPSVVDRARPSAYYPEAFEDGTAPGKDLNAFFSGHVSTTATGTFFAAKVLSDYHPDWSGGQRALLYGAASIPPLYVAVQRVRALRHFPTDTVVGFGLGAAVGILTPHIHKRWQEKHRSSLGLSASFSGEAGGVGLGLVF</sequence>
<accession>A0A4S4NKV4</accession>
<dbReference type="CDD" id="cd01610">
    <property type="entry name" value="PAP2_like"/>
    <property type="match status" value="1"/>
</dbReference>
<evidence type="ECO:0000313" key="2">
    <source>
        <dbReference type="EMBL" id="THH40536.1"/>
    </source>
</evidence>
<comment type="caution">
    <text evidence="2">The sequence shown here is derived from an EMBL/GenBank/DDBJ whole genome shotgun (WGS) entry which is preliminary data.</text>
</comment>
<feature type="domain" description="Phosphatidic acid phosphatase type 2/haloperoxidase" evidence="1">
    <location>
        <begin position="155"/>
        <end position="277"/>
    </location>
</feature>
<dbReference type="SUPFAM" id="SSF48317">
    <property type="entry name" value="Acid phosphatase/Vanadium-dependent haloperoxidase"/>
    <property type="match status" value="1"/>
</dbReference>
<dbReference type="Pfam" id="PF01569">
    <property type="entry name" value="PAP2"/>
    <property type="match status" value="1"/>
</dbReference>
<dbReference type="InterPro" id="IPR036938">
    <property type="entry name" value="PAP2/HPO_sf"/>
</dbReference>
<dbReference type="EMBL" id="SRSF01000002">
    <property type="protein sequence ID" value="THH40536.1"/>
    <property type="molecule type" value="Genomic_DNA"/>
</dbReference>
<dbReference type="Proteomes" id="UP000308528">
    <property type="component" value="Unassembled WGS sequence"/>
</dbReference>
<dbReference type="OrthoDB" id="9806134at2"/>
<dbReference type="Gene3D" id="1.20.144.10">
    <property type="entry name" value="Phosphatidic acid phosphatase type 2/haloperoxidase"/>
    <property type="match status" value="1"/>
</dbReference>
<name>A0A4S4NKV4_9BACT</name>
<gene>
    <name evidence="2" type="ORF">E4021_07320</name>
</gene>
<protein>
    <submittedName>
        <fullName evidence="2">Phosphatase PAP2 family protein</fullName>
    </submittedName>
</protein>
<reference evidence="2 3" key="1">
    <citation type="submission" date="2019-04" db="EMBL/GenBank/DDBJ databases">
        <title>Lewinella litorea sp. nov., isolated from a marine sand.</title>
        <authorList>
            <person name="Yoon J.-H."/>
        </authorList>
    </citation>
    <scope>NUCLEOTIDE SEQUENCE [LARGE SCALE GENOMIC DNA]</scope>
    <source>
        <strain evidence="2 3">HSMS-39</strain>
    </source>
</reference>
<proteinExistence type="predicted"/>
<dbReference type="InterPro" id="IPR000326">
    <property type="entry name" value="PAP2/HPO"/>
</dbReference>
<keyword evidence="3" id="KW-1185">Reference proteome</keyword>
<organism evidence="2 3">
    <name type="scientific">Neolewinella litorea</name>
    <dbReference type="NCBI Taxonomy" id="2562452"/>
    <lineage>
        <taxon>Bacteria</taxon>
        <taxon>Pseudomonadati</taxon>
        <taxon>Bacteroidota</taxon>
        <taxon>Saprospiria</taxon>
        <taxon>Saprospirales</taxon>
        <taxon>Lewinellaceae</taxon>
        <taxon>Neolewinella</taxon>
    </lineage>
</organism>
<evidence type="ECO:0000313" key="3">
    <source>
        <dbReference type="Proteomes" id="UP000308528"/>
    </source>
</evidence>
<evidence type="ECO:0000259" key="1">
    <source>
        <dbReference type="Pfam" id="PF01569"/>
    </source>
</evidence>
<dbReference type="AlphaFoldDB" id="A0A4S4NKV4"/>